<accession>A0ABR1J8F8</accession>
<protein>
    <submittedName>
        <fullName evidence="2">Uncharacterized protein</fullName>
    </submittedName>
</protein>
<feature type="compositionally biased region" description="Basic and acidic residues" evidence="1">
    <location>
        <begin position="145"/>
        <end position="160"/>
    </location>
</feature>
<evidence type="ECO:0000313" key="2">
    <source>
        <dbReference type="EMBL" id="KAK7453983.1"/>
    </source>
</evidence>
<feature type="region of interest" description="Disordered" evidence="1">
    <location>
        <begin position="1"/>
        <end position="160"/>
    </location>
</feature>
<organism evidence="2 3">
    <name type="scientific">Marasmiellus scandens</name>
    <dbReference type="NCBI Taxonomy" id="2682957"/>
    <lineage>
        <taxon>Eukaryota</taxon>
        <taxon>Fungi</taxon>
        <taxon>Dikarya</taxon>
        <taxon>Basidiomycota</taxon>
        <taxon>Agaricomycotina</taxon>
        <taxon>Agaricomycetes</taxon>
        <taxon>Agaricomycetidae</taxon>
        <taxon>Agaricales</taxon>
        <taxon>Marasmiineae</taxon>
        <taxon>Omphalotaceae</taxon>
        <taxon>Marasmiellus</taxon>
    </lineage>
</organism>
<sequence length="205" mass="22490">MSGRRMPTLDGILKEARTQRSGGPLSSFANTVDKNNIPANQSWTSHSYGHATQHNDPYRVYCQNNGGGNHPQGRSSHPGDRNPPGDGDDDLDDNDRRNGRRNSNSDPRHANSRKGNHNVSGDNRGGNGPPDSDPDPNGNGINADFEEKKDPCSPHSKVDSDNHAFNTHQWQLNAKISLLDVLEWDGGPLSIIDYIAKMNDDESLF</sequence>
<dbReference type="Proteomes" id="UP001498398">
    <property type="component" value="Unassembled WGS sequence"/>
</dbReference>
<proteinExistence type="predicted"/>
<reference evidence="2 3" key="1">
    <citation type="submission" date="2024-01" db="EMBL/GenBank/DDBJ databases">
        <title>A draft genome for the cacao thread blight pathogen Marasmiellus scandens.</title>
        <authorList>
            <person name="Baruah I.K."/>
            <person name="Leung J."/>
            <person name="Bukari Y."/>
            <person name="Amoako-Attah I."/>
            <person name="Meinhardt L.W."/>
            <person name="Bailey B.A."/>
            <person name="Cohen S.P."/>
        </authorList>
    </citation>
    <scope>NUCLEOTIDE SEQUENCE [LARGE SCALE GENOMIC DNA]</scope>
    <source>
        <strain evidence="2 3">GH-19</strain>
    </source>
</reference>
<feature type="compositionally biased region" description="Polar residues" evidence="1">
    <location>
        <begin position="27"/>
        <end position="55"/>
    </location>
</feature>
<gene>
    <name evidence="2" type="ORF">VKT23_011495</name>
</gene>
<comment type="caution">
    <text evidence="2">The sequence shown here is derived from an EMBL/GenBank/DDBJ whole genome shotgun (WGS) entry which is preliminary data.</text>
</comment>
<evidence type="ECO:0000256" key="1">
    <source>
        <dbReference type="SAM" id="MobiDB-lite"/>
    </source>
</evidence>
<evidence type="ECO:0000313" key="3">
    <source>
        <dbReference type="Proteomes" id="UP001498398"/>
    </source>
</evidence>
<dbReference type="EMBL" id="JBANRG010000025">
    <property type="protein sequence ID" value="KAK7453983.1"/>
    <property type="molecule type" value="Genomic_DNA"/>
</dbReference>
<name>A0ABR1J8F8_9AGAR</name>
<keyword evidence="3" id="KW-1185">Reference proteome</keyword>